<evidence type="ECO:0000313" key="1">
    <source>
        <dbReference type="EMBL" id="KAG7598319.1"/>
    </source>
</evidence>
<comment type="caution">
    <text evidence="1">The sequence shown here is derived from an EMBL/GenBank/DDBJ whole genome shotgun (WGS) entry which is preliminary data.</text>
</comment>
<organism evidence="1 2">
    <name type="scientific">Arabidopsis suecica</name>
    <name type="common">Swedish thale-cress</name>
    <name type="synonym">Cardaminopsis suecica</name>
    <dbReference type="NCBI Taxonomy" id="45249"/>
    <lineage>
        <taxon>Eukaryota</taxon>
        <taxon>Viridiplantae</taxon>
        <taxon>Streptophyta</taxon>
        <taxon>Embryophyta</taxon>
        <taxon>Tracheophyta</taxon>
        <taxon>Spermatophyta</taxon>
        <taxon>Magnoliopsida</taxon>
        <taxon>eudicotyledons</taxon>
        <taxon>Gunneridae</taxon>
        <taxon>Pentapetalae</taxon>
        <taxon>rosids</taxon>
        <taxon>malvids</taxon>
        <taxon>Brassicales</taxon>
        <taxon>Brassicaceae</taxon>
        <taxon>Camelineae</taxon>
        <taxon>Arabidopsis</taxon>
    </lineage>
</organism>
<reference evidence="1 2" key="1">
    <citation type="submission" date="2020-12" db="EMBL/GenBank/DDBJ databases">
        <title>Concerted genomic and epigenomic changes stabilize Arabidopsis allopolyploids.</title>
        <authorList>
            <person name="Chen Z."/>
        </authorList>
    </citation>
    <scope>NUCLEOTIDE SEQUENCE [LARGE SCALE GENOMIC DNA]</scope>
    <source>
        <strain evidence="1">As9502</strain>
        <tissue evidence="1">Leaf</tissue>
    </source>
</reference>
<dbReference type="EMBL" id="JAEFBJ010000006">
    <property type="protein sequence ID" value="KAG7598319.1"/>
    <property type="molecule type" value="Genomic_DNA"/>
</dbReference>
<protein>
    <submittedName>
        <fullName evidence="1">Uncharacterized protein</fullName>
    </submittedName>
</protein>
<accession>A0A8T2CG16</accession>
<dbReference type="OrthoDB" id="1075193at2759"/>
<evidence type="ECO:0000313" key="2">
    <source>
        <dbReference type="Proteomes" id="UP000694251"/>
    </source>
</evidence>
<name>A0A8T2CG16_ARASU</name>
<dbReference type="AlphaFoldDB" id="A0A8T2CG16"/>
<keyword evidence="2" id="KW-1185">Reference proteome</keyword>
<dbReference type="Proteomes" id="UP000694251">
    <property type="component" value="Chromosome 6"/>
</dbReference>
<sequence>MSPYIHILFKTHFFFRSPSLNSVSLPSLIHTLIIYMKKERKRQVPEEKEEEREMEVEVVVVDALAAAATVAAAAAVEEEEELWGMRLKAGDDELMTWSTVWLPSCWDVEFVEKNYGVLYNDVVWDDDLWNLNSSTQDNIRKS</sequence>
<proteinExistence type="predicted"/>
<gene>
    <name evidence="1" type="ORF">ISN44_As06g025960</name>
</gene>